<keyword evidence="9" id="KW-1185">Reference proteome</keyword>
<comment type="caution">
    <text evidence="8">The sequence shown here is derived from an EMBL/GenBank/DDBJ whole genome shotgun (WGS) entry which is preliminary data.</text>
</comment>
<evidence type="ECO:0000313" key="9">
    <source>
        <dbReference type="Proteomes" id="UP001596978"/>
    </source>
</evidence>
<dbReference type="CDD" id="cd06171">
    <property type="entry name" value="Sigma70_r4"/>
    <property type="match status" value="1"/>
</dbReference>
<evidence type="ECO:0000256" key="3">
    <source>
        <dbReference type="ARBA" id="ARBA00023082"/>
    </source>
</evidence>
<dbReference type="EMBL" id="JBHTJH010000004">
    <property type="protein sequence ID" value="MFD0861371.1"/>
    <property type="molecule type" value="Genomic_DNA"/>
</dbReference>
<dbReference type="Proteomes" id="UP001596978">
    <property type="component" value="Unassembled WGS sequence"/>
</dbReference>
<organism evidence="8 9">
    <name type="scientific">Sungkyunkwania multivorans</name>
    <dbReference type="NCBI Taxonomy" id="1173618"/>
    <lineage>
        <taxon>Bacteria</taxon>
        <taxon>Pseudomonadati</taxon>
        <taxon>Bacteroidota</taxon>
        <taxon>Flavobacteriia</taxon>
        <taxon>Flavobacteriales</taxon>
        <taxon>Flavobacteriaceae</taxon>
        <taxon>Sungkyunkwania</taxon>
    </lineage>
</organism>
<keyword evidence="4" id="KW-0238">DNA-binding</keyword>
<reference evidence="9" key="1">
    <citation type="journal article" date="2019" name="Int. J. Syst. Evol. Microbiol.">
        <title>The Global Catalogue of Microorganisms (GCM) 10K type strain sequencing project: providing services to taxonomists for standard genome sequencing and annotation.</title>
        <authorList>
            <consortium name="The Broad Institute Genomics Platform"/>
            <consortium name="The Broad Institute Genome Sequencing Center for Infectious Disease"/>
            <person name="Wu L."/>
            <person name="Ma J."/>
        </authorList>
    </citation>
    <scope>NUCLEOTIDE SEQUENCE [LARGE SCALE GENOMIC DNA]</scope>
    <source>
        <strain evidence="9">CCUG 62952</strain>
    </source>
</reference>
<evidence type="ECO:0000256" key="5">
    <source>
        <dbReference type="ARBA" id="ARBA00023163"/>
    </source>
</evidence>
<gene>
    <name evidence="8" type="ORF">ACFQ1M_04065</name>
</gene>
<dbReference type="InterPro" id="IPR036388">
    <property type="entry name" value="WH-like_DNA-bd_sf"/>
</dbReference>
<evidence type="ECO:0000313" key="8">
    <source>
        <dbReference type="EMBL" id="MFD0861371.1"/>
    </source>
</evidence>
<feature type="domain" description="RNA polymerase sigma-70 region 4" evidence="7">
    <location>
        <begin position="125"/>
        <end position="172"/>
    </location>
</feature>
<dbReference type="PANTHER" id="PTHR43133:SF62">
    <property type="entry name" value="RNA POLYMERASE SIGMA FACTOR SIGZ"/>
    <property type="match status" value="1"/>
</dbReference>
<dbReference type="NCBIfam" id="TIGR02937">
    <property type="entry name" value="sigma70-ECF"/>
    <property type="match status" value="1"/>
</dbReference>
<evidence type="ECO:0000256" key="2">
    <source>
        <dbReference type="ARBA" id="ARBA00023015"/>
    </source>
</evidence>
<proteinExistence type="inferred from homology"/>
<sequence length="180" mass="20609">MTEEQLIKQLVEKDPKAFDILYQKYSESLQGVIYAIVKDVEIAEEVLQDTFIKVWNNATSYSSAKGRLFTWMLNIARNGAIDILRSKSFGNQKKNLTADYFVDILASNDRVDAMIDLKGIINYVETLKEKCKKIIDLLYFKGFTQKEVAETLEIPIGTVKTRNRSCLSKLREKLPASYGH</sequence>
<dbReference type="SUPFAM" id="SSF88659">
    <property type="entry name" value="Sigma3 and sigma4 domains of RNA polymerase sigma factors"/>
    <property type="match status" value="1"/>
</dbReference>
<accession>A0ABW3CUB9</accession>
<dbReference type="InterPro" id="IPR013324">
    <property type="entry name" value="RNA_pol_sigma_r3/r4-like"/>
</dbReference>
<keyword evidence="5" id="KW-0804">Transcription</keyword>
<keyword evidence="2" id="KW-0805">Transcription regulation</keyword>
<feature type="domain" description="RNA polymerase sigma-70 region 2" evidence="6">
    <location>
        <begin position="21"/>
        <end position="88"/>
    </location>
</feature>
<evidence type="ECO:0000259" key="7">
    <source>
        <dbReference type="Pfam" id="PF04545"/>
    </source>
</evidence>
<dbReference type="PANTHER" id="PTHR43133">
    <property type="entry name" value="RNA POLYMERASE ECF-TYPE SIGMA FACTO"/>
    <property type="match status" value="1"/>
</dbReference>
<protein>
    <submittedName>
        <fullName evidence="8">RNA polymerase sigma factor</fullName>
    </submittedName>
</protein>
<evidence type="ECO:0000259" key="6">
    <source>
        <dbReference type="Pfam" id="PF04542"/>
    </source>
</evidence>
<dbReference type="InterPro" id="IPR039425">
    <property type="entry name" value="RNA_pol_sigma-70-like"/>
</dbReference>
<dbReference type="InterPro" id="IPR007627">
    <property type="entry name" value="RNA_pol_sigma70_r2"/>
</dbReference>
<evidence type="ECO:0000256" key="1">
    <source>
        <dbReference type="ARBA" id="ARBA00010641"/>
    </source>
</evidence>
<dbReference type="Gene3D" id="1.10.1740.10">
    <property type="match status" value="1"/>
</dbReference>
<dbReference type="InterPro" id="IPR014284">
    <property type="entry name" value="RNA_pol_sigma-70_dom"/>
</dbReference>
<dbReference type="InterPro" id="IPR007630">
    <property type="entry name" value="RNA_pol_sigma70_r4"/>
</dbReference>
<dbReference type="Pfam" id="PF04542">
    <property type="entry name" value="Sigma70_r2"/>
    <property type="match status" value="1"/>
</dbReference>
<evidence type="ECO:0000256" key="4">
    <source>
        <dbReference type="ARBA" id="ARBA00023125"/>
    </source>
</evidence>
<dbReference type="SUPFAM" id="SSF88946">
    <property type="entry name" value="Sigma2 domain of RNA polymerase sigma factors"/>
    <property type="match status" value="1"/>
</dbReference>
<comment type="similarity">
    <text evidence="1">Belongs to the sigma-70 factor family. ECF subfamily.</text>
</comment>
<dbReference type="Gene3D" id="1.10.10.10">
    <property type="entry name" value="Winged helix-like DNA-binding domain superfamily/Winged helix DNA-binding domain"/>
    <property type="match status" value="1"/>
</dbReference>
<dbReference type="RefSeq" id="WP_386404259.1">
    <property type="nucleotide sequence ID" value="NZ_JBHTJH010000004.1"/>
</dbReference>
<dbReference type="Pfam" id="PF04545">
    <property type="entry name" value="Sigma70_r4"/>
    <property type="match status" value="1"/>
</dbReference>
<name>A0ABW3CUB9_9FLAO</name>
<keyword evidence="3" id="KW-0731">Sigma factor</keyword>
<dbReference type="InterPro" id="IPR013325">
    <property type="entry name" value="RNA_pol_sigma_r2"/>
</dbReference>